<dbReference type="GO" id="GO:0008168">
    <property type="term" value="F:methyltransferase activity"/>
    <property type="evidence" value="ECO:0007669"/>
    <property type="project" value="UniProtKB-KW"/>
</dbReference>
<organism evidence="5 6">
    <name type="scientific">Purpureocillium lilacinum</name>
    <name type="common">Paecilomyces lilacinus</name>
    <dbReference type="NCBI Taxonomy" id="33203"/>
    <lineage>
        <taxon>Eukaryota</taxon>
        <taxon>Fungi</taxon>
        <taxon>Dikarya</taxon>
        <taxon>Ascomycota</taxon>
        <taxon>Pezizomycotina</taxon>
        <taxon>Sordariomycetes</taxon>
        <taxon>Hypocreomycetidae</taxon>
        <taxon>Hypocreales</taxon>
        <taxon>Ophiocordycipitaceae</taxon>
        <taxon>Purpureocillium</taxon>
    </lineage>
</organism>
<evidence type="ECO:0000313" key="6">
    <source>
        <dbReference type="Proteomes" id="UP000078340"/>
    </source>
</evidence>
<evidence type="ECO:0000256" key="2">
    <source>
        <dbReference type="ARBA" id="ARBA00022679"/>
    </source>
</evidence>
<dbReference type="AlphaFoldDB" id="A0A179FWE6"/>
<dbReference type="InterPro" id="IPR019257">
    <property type="entry name" value="MeTrfase_dom"/>
</dbReference>
<proteinExistence type="predicted"/>
<accession>A0A179FWE6</accession>
<gene>
    <name evidence="5" type="ORF">VFPFJ_11060</name>
</gene>
<keyword evidence="2" id="KW-0808">Transferase</keyword>
<dbReference type="OMA" id="IWGDITR"/>
<dbReference type="SUPFAM" id="SSF53335">
    <property type="entry name" value="S-adenosyl-L-methionine-dependent methyltransferases"/>
    <property type="match status" value="1"/>
</dbReference>
<evidence type="ECO:0000313" key="5">
    <source>
        <dbReference type="EMBL" id="OAQ69558.1"/>
    </source>
</evidence>
<dbReference type="EMBL" id="LSBI01000021">
    <property type="protein sequence ID" value="OAQ69558.1"/>
    <property type="molecule type" value="Genomic_DNA"/>
</dbReference>
<dbReference type="Proteomes" id="UP000078340">
    <property type="component" value="Unassembled WGS sequence"/>
</dbReference>
<keyword evidence="1" id="KW-0489">Methyltransferase</keyword>
<dbReference type="PANTHER" id="PTHR43397:SF1">
    <property type="entry name" value="ERGOTHIONEINE BIOSYNTHESIS PROTEIN 1"/>
    <property type="match status" value="1"/>
</dbReference>
<feature type="domain" description="Histidine-specific methyltransferase SAM-dependent" evidence="4">
    <location>
        <begin position="26"/>
        <end position="329"/>
    </location>
</feature>
<dbReference type="GO" id="GO:0009820">
    <property type="term" value="P:alkaloid metabolic process"/>
    <property type="evidence" value="ECO:0007669"/>
    <property type="project" value="UniProtKB-KW"/>
</dbReference>
<dbReference type="Pfam" id="PF10017">
    <property type="entry name" value="Methyltransf_33"/>
    <property type="match status" value="1"/>
</dbReference>
<reference evidence="5 6" key="1">
    <citation type="submission" date="2016-02" db="EMBL/GenBank/DDBJ databases">
        <title>Biosynthesis of antibiotic leucinostatins and their inhibition on Phytophthora in bio-control Purpureocillium lilacinum.</title>
        <authorList>
            <person name="Wang G."/>
            <person name="Liu Z."/>
            <person name="Lin R."/>
            <person name="Li E."/>
            <person name="Mao Z."/>
            <person name="Ling J."/>
            <person name="Yin W."/>
            <person name="Xie B."/>
        </authorList>
    </citation>
    <scope>NUCLEOTIDE SEQUENCE [LARGE SCALE GENOMIC DNA]</scope>
    <source>
        <strain evidence="5">PLFJ-1</strain>
    </source>
</reference>
<keyword evidence="3" id="KW-0949">S-adenosyl-L-methionine</keyword>
<sequence>MESSNADISILAIGRPVASQLKEKLERSLLRPSTGQRYLPSAVLWGDDSALKLFEKYSALPEYYATRDEISLLQHWSTDIAGHVAPGSVLVDLGCGDVNKVKPFLDALEASHKPVKYYALDLSELALKRNLEKLQAACYKHVACNGLWGTFDDARKWATDVSEPIWYMSLGSIFGNDEFDVAVRDLRTWSNAMRPQDYMLLGVDGCPDKERIWRSLNTPIPGMPNLVEHGLALSNTILGHTWYRPEEWEVFGVCEQLGPVCTHQWVIRALKDTACDALGFHASKGDEIYTVKWFRWGPDGMKKQFDHSDFEQVASWKSPTGPVYQYLVRPAKMAN</sequence>
<evidence type="ECO:0000256" key="3">
    <source>
        <dbReference type="ARBA" id="ARBA00022691"/>
    </source>
</evidence>
<dbReference type="InterPro" id="IPR029063">
    <property type="entry name" value="SAM-dependent_MTases_sf"/>
</dbReference>
<dbReference type="Gene3D" id="3.40.50.150">
    <property type="entry name" value="Vaccinia Virus protein VP39"/>
    <property type="match status" value="1"/>
</dbReference>
<dbReference type="GO" id="GO:0032259">
    <property type="term" value="P:methylation"/>
    <property type="evidence" value="ECO:0007669"/>
    <property type="project" value="UniProtKB-KW"/>
</dbReference>
<dbReference type="NCBIfam" id="TIGR03439">
    <property type="entry name" value="methyl_EasF"/>
    <property type="match status" value="1"/>
</dbReference>
<dbReference type="STRING" id="33203.A0A179FWE6"/>
<evidence type="ECO:0000259" key="4">
    <source>
        <dbReference type="Pfam" id="PF10017"/>
    </source>
</evidence>
<dbReference type="InterPro" id="IPR017805">
    <property type="entry name" value="SAM_MeTrfase_EasF-type_put"/>
</dbReference>
<protein>
    <recommendedName>
        <fullName evidence="4">Histidine-specific methyltransferase SAM-dependent domain-containing protein</fullName>
    </recommendedName>
</protein>
<evidence type="ECO:0000256" key="1">
    <source>
        <dbReference type="ARBA" id="ARBA00022603"/>
    </source>
</evidence>
<dbReference type="PANTHER" id="PTHR43397">
    <property type="entry name" value="ERGOTHIONEINE BIOSYNTHESIS PROTEIN 1"/>
    <property type="match status" value="1"/>
</dbReference>
<comment type="caution">
    <text evidence="5">The sequence shown here is derived from an EMBL/GenBank/DDBJ whole genome shotgun (WGS) entry which is preliminary data.</text>
</comment>
<name>A0A179FWE6_PURLI</name>
<dbReference type="InterPro" id="IPR051128">
    <property type="entry name" value="EgtD_Methyltrsf_superfamily"/>
</dbReference>